<dbReference type="InterPro" id="IPR000742">
    <property type="entry name" value="EGF"/>
</dbReference>
<dbReference type="PROSITE" id="PS50026">
    <property type="entry name" value="EGF_3"/>
    <property type="match status" value="2"/>
</dbReference>
<gene>
    <name evidence="7" type="ordered locus">Hoch_1383</name>
</gene>
<dbReference type="eggNOG" id="COG3391">
    <property type="taxonomic scope" value="Bacteria"/>
</dbReference>
<organism evidence="7 8">
    <name type="scientific">Haliangium ochraceum (strain DSM 14365 / JCM 11303 / SMP-2)</name>
    <dbReference type="NCBI Taxonomy" id="502025"/>
    <lineage>
        <taxon>Bacteria</taxon>
        <taxon>Pseudomonadati</taxon>
        <taxon>Myxococcota</taxon>
        <taxon>Polyangia</taxon>
        <taxon>Haliangiales</taxon>
        <taxon>Kofleriaceae</taxon>
        <taxon>Haliangium</taxon>
    </lineage>
</organism>
<evidence type="ECO:0000259" key="5">
    <source>
        <dbReference type="PROSITE" id="PS50026"/>
    </source>
</evidence>
<feature type="domain" description="Fibrinogen C-terminal" evidence="6">
    <location>
        <begin position="158"/>
        <end position="209"/>
    </location>
</feature>
<dbReference type="GO" id="GO:0005509">
    <property type="term" value="F:calcium ion binding"/>
    <property type="evidence" value="ECO:0007669"/>
    <property type="project" value="InterPro"/>
</dbReference>
<dbReference type="InterPro" id="IPR000152">
    <property type="entry name" value="EGF-type_Asp/Asn_hydroxyl_site"/>
</dbReference>
<dbReference type="HOGENOM" id="CLU_713227_0_0_7"/>
<dbReference type="Proteomes" id="UP000001880">
    <property type="component" value="Chromosome"/>
</dbReference>
<dbReference type="PROSITE" id="PS01186">
    <property type="entry name" value="EGF_2"/>
    <property type="match status" value="2"/>
</dbReference>
<dbReference type="SMART" id="SM00181">
    <property type="entry name" value="EGF"/>
    <property type="match status" value="2"/>
</dbReference>
<dbReference type="EMBL" id="CP001804">
    <property type="protein sequence ID" value="ACY13937.1"/>
    <property type="molecule type" value="Genomic_DNA"/>
</dbReference>
<dbReference type="CDD" id="cd00054">
    <property type="entry name" value="EGF_CA"/>
    <property type="match status" value="1"/>
</dbReference>
<name>D0LUP7_HALO1</name>
<dbReference type="InterPro" id="IPR024731">
    <property type="entry name" value="NELL2-like_EGF"/>
</dbReference>
<evidence type="ECO:0000256" key="4">
    <source>
        <dbReference type="ARBA" id="ARBA00023157"/>
    </source>
</evidence>
<evidence type="ECO:0000256" key="1">
    <source>
        <dbReference type="ARBA" id="ARBA00022536"/>
    </source>
</evidence>
<feature type="domain" description="EGF-like" evidence="5">
    <location>
        <begin position="85"/>
        <end position="121"/>
    </location>
</feature>
<dbReference type="AlphaFoldDB" id="D0LUP7"/>
<dbReference type="SUPFAM" id="SSF56496">
    <property type="entry name" value="Fibrinogen C-terminal domain-like"/>
    <property type="match status" value="1"/>
</dbReference>
<dbReference type="SUPFAM" id="SSF57184">
    <property type="entry name" value="Growth factor receptor domain"/>
    <property type="match status" value="1"/>
</dbReference>
<dbReference type="PANTHER" id="PTHR24050">
    <property type="entry name" value="PA14 DOMAIN-CONTAINING PROTEIN"/>
    <property type="match status" value="1"/>
</dbReference>
<dbReference type="FunFam" id="2.10.25.10:FF:000038">
    <property type="entry name" value="Fibrillin 2"/>
    <property type="match status" value="1"/>
</dbReference>
<sequence length="387" mass="41148">MLRDELLWIRLERAVTLAVLVLLVPCGACFAPDYPQGIPCSGRQTCPPGQACDVNNVCRVTALPPPNVDPDAAPDSPDARPDAEPAPVCPSCGEHASCETGPDTAQCVCDAGYAGDGIDCEDVDECALALDDCADNADCGNLPGSYTCTCTPGFFGDGTSCRLPLSCAELLALAPATPSGSYAIDPDGEGPRDALDVTCDMDTDGGGWTRLFFWDRERDPATHTLASFVALFVDEIAELNDPTITAMTALTQIANGIHWADVNATFDLLSFRFEVFVPNAGELRMDTHYVGTSMEESAFWLYASAGGQEHNAVCWADVATSQRYSPAERALIPYDCPLGIGDGVNFSFDGEAVIGTGAEITAMRMRSMHGDSNADSSDLFRLGLWVR</sequence>
<keyword evidence="3" id="KW-0677">Repeat</keyword>
<dbReference type="PANTHER" id="PTHR24050:SF28">
    <property type="entry name" value="UROMODULIN-LIKE"/>
    <property type="match status" value="1"/>
</dbReference>
<keyword evidence="8" id="KW-1185">Reference proteome</keyword>
<evidence type="ECO:0000313" key="8">
    <source>
        <dbReference type="Proteomes" id="UP000001880"/>
    </source>
</evidence>
<evidence type="ECO:0000256" key="2">
    <source>
        <dbReference type="ARBA" id="ARBA00022729"/>
    </source>
</evidence>
<dbReference type="STRING" id="502025.Hoch_1383"/>
<keyword evidence="1" id="KW-0245">EGF-like domain</keyword>
<dbReference type="InterPro" id="IPR009030">
    <property type="entry name" value="Growth_fac_rcpt_cys_sf"/>
</dbReference>
<dbReference type="NCBIfam" id="NF040941">
    <property type="entry name" value="GGGWT_bact"/>
    <property type="match status" value="1"/>
</dbReference>
<dbReference type="InterPro" id="IPR018097">
    <property type="entry name" value="EGF_Ca-bd_CS"/>
</dbReference>
<protein>
    <submittedName>
        <fullName evidence="7">EGF calcium-binding domain protein</fullName>
    </submittedName>
</protein>
<dbReference type="OrthoDB" id="5514547at2"/>
<dbReference type="Pfam" id="PF12947">
    <property type="entry name" value="EGF_3"/>
    <property type="match status" value="1"/>
</dbReference>
<dbReference type="InterPro" id="IPR052235">
    <property type="entry name" value="Nephronectin_domain"/>
</dbReference>
<feature type="domain" description="EGF-like" evidence="5">
    <location>
        <begin position="122"/>
        <end position="162"/>
    </location>
</feature>
<reference evidence="7 8" key="1">
    <citation type="journal article" date="2010" name="Stand. Genomic Sci.">
        <title>Complete genome sequence of Haliangium ochraceum type strain (SMP-2).</title>
        <authorList>
            <consortium name="US DOE Joint Genome Institute (JGI-PGF)"/>
            <person name="Ivanova N."/>
            <person name="Daum C."/>
            <person name="Lang E."/>
            <person name="Abt B."/>
            <person name="Kopitz M."/>
            <person name="Saunders E."/>
            <person name="Lapidus A."/>
            <person name="Lucas S."/>
            <person name="Glavina Del Rio T."/>
            <person name="Nolan M."/>
            <person name="Tice H."/>
            <person name="Copeland A."/>
            <person name="Cheng J.F."/>
            <person name="Chen F."/>
            <person name="Bruce D."/>
            <person name="Goodwin L."/>
            <person name="Pitluck S."/>
            <person name="Mavromatis K."/>
            <person name="Pati A."/>
            <person name="Mikhailova N."/>
            <person name="Chen A."/>
            <person name="Palaniappan K."/>
            <person name="Land M."/>
            <person name="Hauser L."/>
            <person name="Chang Y.J."/>
            <person name="Jeffries C.D."/>
            <person name="Detter J.C."/>
            <person name="Brettin T."/>
            <person name="Rohde M."/>
            <person name="Goker M."/>
            <person name="Bristow J."/>
            <person name="Markowitz V."/>
            <person name="Eisen J.A."/>
            <person name="Hugenholtz P."/>
            <person name="Kyrpides N.C."/>
            <person name="Klenk H.P."/>
        </authorList>
    </citation>
    <scope>NUCLEOTIDE SEQUENCE [LARGE SCALE GENOMIC DNA]</scope>
    <source>
        <strain evidence="8">DSM 14365 / CIP 107738 / JCM 11303 / AJ 13395 / SMP-2</strain>
    </source>
</reference>
<dbReference type="Gene3D" id="2.60.120.1000">
    <property type="match status" value="1"/>
</dbReference>
<dbReference type="InterPro" id="IPR036056">
    <property type="entry name" value="Fibrinogen-like_C"/>
</dbReference>
<evidence type="ECO:0000259" key="6">
    <source>
        <dbReference type="PROSITE" id="PS51406"/>
    </source>
</evidence>
<dbReference type="PROSITE" id="PS01187">
    <property type="entry name" value="EGF_CA"/>
    <property type="match status" value="1"/>
</dbReference>
<dbReference type="PROSITE" id="PS00010">
    <property type="entry name" value="ASX_HYDROXYL"/>
    <property type="match status" value="1"/>
</dbReference>
<dbReference type="PROSITE" id="PS51406">
    <property type="entry name" value="FIBRINOGEN_C_2"/>
    <property type="match status" value="1"/>
</dbReference>
<accession>D0LUP7</accession>
<evidence type="ECO:0000256" key="3">
    <source>
        <dbReference type="ARBA" id="ARBA00022737"/>
    </source>
</evidence>
<dbReference type="KEGG" id="hoh:Hoch_1383"/>
<dbReference type="SMART" id="SM00179">
    <property type="entry name" value="EGF_CA"/>
    <property type="match status" value="2"/>
</dbReference>
<dbReference type="InterPro" id="IPR001881">
    <property type="entry name" value="EGF-like_Ca-bd_dom"/>
</dbReference>
<keyword evidence="4" id="KW-1015">Disulfide bond</keyword>
<dbReference type="RefSeq" id="WP_012826546.1">
    <property type="nucleotide sequence ID" value="NC_013440.1"/>
</dbReference>
<proteinExistence type="predicted"/>
<evidence type="ECO:0000313" key="7">
    <source>
        <dbReference type="EMBL" id="ACY13937.1"/>
    </source>
</evidence>
<dbReference type="InterPro" id="IPR002181">
    <property type="entry name" value="Fibrinogen_a/b/g_C_dom"/>
</dbReference>
<dbReference type="Gene3D" id="2.10.25.10">
    <property type="entry name" value="Laminin"/>
    <property type="match status" value="2"/>
</dbReference>
<keyword evidence="2" id="KW-0732">Signal</keyword>